<dbReference type="GO" id="GO:0004560">
    <property type="term" value="F:alpha-L-fucosidase activity"/>
    <property type="evidence" value="ECO:0007669"/>
    <property type="project" value="InterPro"/>
</dbReference>
<organism evidence="7 8">
    <name type="scientific">Sulfuriroseicoccus oceanibius</name>
    <dbReference type="NCBI Taxonomy" id="2707525"/>
    <lineage>
        <taxon>Bacteria</taxon>
        <taxon>Pseudomonadati</taxon>
        <taxon>Verrucomicrobiota</taxon>
        <taxon>Verrucomicrobiia</taxon>
        <taxon>Verrucomicrobiales</taxon>
        <taxon>Verrucomicrobiaceae</taxon>
        <taxon>Sulfuriroseicoccus</taxon>
    </lineage>
</organism>
<name>A0A6B3L5R1_9BACT</name>
<dbReference type="GO" id="GO:0006004">
    <property type="term" value="P:fucose metabolic process"/>
    <property type="evidence" value="ECO:0007669"/>
    <property type="project" value="TreeGrafter"/>
</dbReference>
<dbReference type="Pfam" id="PF01120">
    <property type="entry name" value="Alpha_L_fucos"/>
    <property type="match status" value="1"/>
</dbReference>
<evidence type="ECO:0000313" key="7">
    <source>
        <dbReference type="EMBL" id="QQL45255.1"/>
    </source>
</evidence>
<feature type="domain" description="F5/8 type C" evidence="6">
    <location>
        <begin position="493"/>
        <end position="641"/>
    </location>
</feature>
<evidence type="ECO:0000256" key="1">
    <source>
        <dbReference type="ARBA" id="ARBA00007951"/>
    </source>
</evidence>
<dbReference type="InterPro" id="IPR000933">
    <property type="entry name" value="Glyco_hydro_29"/>
</dbReference>
<dbReference type="InterPro" id="IPR017853">
    <property type="entry name" value="GH"/>
</dbReference>
<evidence type="ECO:0000259" key="6">
    <source>
        <dbReference type="PROSITE" id="PS50022"/>
    </source>
</evidence>
<evidence type="ECO:0000256" key="5">
    <source>
        <dbReference type="ARBA" id="ARBA00023295"/>
    </source>
</evidence>
<sequence>MMTSISKMLVLGACLTFPALADVLPPEPYGAVPSERQLKWHQLETYAFVHFTTNTFTDKEWGFGDESPEVFNPTDFDADQIVRTLKAGGMKGLILTAKHHDGFCLWPSAYTEHSVKNSPYKDGEGDIVKEISDACRKHGLKFGVYLSPWDRNHKDYGRPEYIEYFRNQLTELLSNYGEVFEVWFDGANGGTGYYGGDRGERKIDRSTYYDWENTWQIVRELQPDAVIFSDVGPDVRWVGNEHGEAGLPCWATYRPESNQPGKNPAPGVVKYKQGFNGHKDGQWLPAEVDVSIRPGWFYHAHENAKVRSVENLLKLYYESVGRGASLNLNVPPDWRGQIPAMDAMILEAFQRSVSETFAVDLAQGAEVTASDSRGEGFGVGYLVDQDGATYWSTADGRKKNQVVMEFEEPIEFDLISMREYLPLGQRVHEWSISYENEQGDWVRFAQGQSIGARKVWRGQTMSVEKLRFDFNGPVAPALSEISIHRQKIYPVDVRYPELSLVDKTGWKVVAVSAESPDGPAAQGIDGNSATLWHTHLGDRESGVPQFVTIDLGDVTEIKGVNYLPRQDGSHSGVVTHYRVMLSEDGENWEEAAVGEFGNIAANPIMQNVMFGDPVRTRFIRFHALKVLEGEHVTAAEIGIVK</sequence>
<dbReference type="PROSITE" id="PS50022">
    <property type="entry name" value="FA58C_3"/>
    <property type="match status" value="1"/>
</dbReference>
<dbReference type="Gene3D" id="2.60.120.260">
    <property type="entry name" value="Galactose-binding domain-like"/>
    <property type="match status" value="2"/>
</dbReference>
<dbReference type="InterPro" id="IPR057739">
    <property type="entry name" value="Glyco_hydro_29_N"/>
</dbReference>
<dbReference type="InterPro" id="IPR008979">
    <property type="entry name" value="Galactose-bd-like_sf"/>
</dbReference>
<comment type="similarity">
    <text evidence="1">Belongs to the glycosyl hydrolase 29 family.</text>
</comment>
<evidence type="ECO:0000256" key="4">
    <source>
        <dbReference type="ARBA" id="ARBA00022801"/>
    </source>
</evidence>
<keyword evidence="4" id="KW-0378">Hydrolase</keyword>
<proteinExistence type="inferred from homology"/>
<keyword evidence="5" id="KW-0326">Glycosidase</keyword>
<dbReference type="SMART" id="SM00812">
    <property type="entry name" value="Alpha_L_fucos"/>
    <property type="match status" value="1"/>
</dbReference>
<gene>
    <name evidence="7" type="ORF">G3M56_001310</name>
</gene>
<dbReference type="InterPro" id="IPR000421">
    <property type="entry name" value="FA58C"/>
</dbReference>
<dbReference type="Gene3D" id="3.20.20.80">
    <property type="entry name" value="Glycosidases"/>
    <property type="match status" value="1"/>
</dbReference>
<evidence type="ECO:0000313" key="8">
    <source>
        <dbReference type="Proteomes" id="UP000475117"/>
    </source>
</evidence>
<evidence type="ECO:0000256" key="2">
    <source>
        <dbReference type="ARBA" id="ARBA00012662"/>
    </source>
</evidence>
<dbReference type="SUPFAM" id="SSF51445">
    <property type="entry name" value="(Trans)glycosidases"/>
    <property type="match status" value="1"/>
</dbReference>
<dbReference type="AlphaFoldDB" id="A0A6B3L5R1"/>
<reference evidence="7 8" key="1">
    <citation type="submission" date="2020-12" db="EMBL/GenBank/DDBJ databases">
        <title>Sulforoseuscoccus oceanibium gen. nov., sp. nov., a representative of the phylum Verrucomicrobia with special cytoplasmic membrane, and proposal of Sulforoseuscoccusaceae fam. nov.</title>
        <authorList>
            <person name="Xi F."/>
        </authorList>
    </citation>
    <scope>NUCLEOTIDE SEQUENCE [LARGE SCALE GENOMIC DNA]</scope>
    <source>
        <strain evidence="7 8">T37</strain>
    </source>
</reference>
<protein>
    <recommendedName>
        <fullName evidence="2">alpha-L-fucosidase</fullName>
        <ecNumber evidence="2">3.2.1.51</ecNumber>
    </recommendedName>
</protein>
<dbReference type="EC" id="3.2.1.51" evidence="2"/>
<keyword evidence="3" id="KW-0732">Signal</keyword>
<keyword evidence="8" id="KW-1185">Reference proteome</keyword>
<dbReference type="PANTHER" id="PTHR10030:SF37">
    <property type="entry name" value="ALPHA-L-FUCOSIDASE-RELATED"/>
    <property type="match status" value="1"/>
</dbReference>
<evidence type="ECO:0000256" key="3">
    <source>
        <dbReference type="ARBA" id="ARBA00022729"/>
    </source>
</evidence>
<dbReference type="Pfam" id="PF00754">
    <property type="entry name" value="F5_F8_type_C"/>
    <property type="match status" value="1"/>
</dbReference>
<dbReference type="RefSeq" id="WP_164363995.1">
    <property type="nucleotide sequence ID" value="NZ_CP066776.1"/>
</dbReference>
<dbReference type="KEGG" id="soa:G3M56_001310"/>
<dbReference type="SMR" id="A0A6B3L5R1"/>
<dbReference type="GO" id="GO:0005764">
    <property type="term" value="C:lysosome"/>
    <property type="evidence" value="ECO:0007669"/>
    <property type="project" value="TreeGrafter"/>
</dbReference>
<dbReference type="Proteomes" id="UP000475117">
    <property type="component" value="Chromosome"/>
</dbReference>
<accession>A0A6B3L5R1</accession>
<dbReference type="FunFam" id="3.20.20.80:FF:000052">
    <property type="entry name" value="Putative alpha-L-fucosidase 1"/>
    <property type="match status" value="1"/>
</dbReference>
<dbReference type="GO" id="GO:0016139">
    <property type="term" value="P:glycoside catabolic process"/>
    <property type="evidence" value="ECO:0007669"/>
    <property type="project" value="TreeGrafter"/>
</dbReference>
<dbReference type="SUPFAM" id="SSF49785">
    <property type="entry name" value="Galactose-binding domain-like"/>
    <property type="match status" value="2"/>
</dbReference>
<dbReference type="EMBL" id="CP066776">
    <property type="protein sequence ID" value="QQL45255.1"/>
    <property type="molecule type" value="Genomic_DNA"/>
</dbReference>
<dbReference type="PANTHER" id="PTHR10030">
    <property type="entry name" value="ALPHA-L-FUCOSIDASE"/>
    <property type="match status" value="1"/>
</dbReference>